<proteinExistence type="predicted"/>
<organism evidence="1">
    <name type="scientific">Myoviridae sp. ctnjE18</name>
    <dbReference type="NCBI Taxonomy" id="2827706"/>
    <lineage>
        <taxon>Viruses</taxon>
        <taxon>Duplodnaviria</taxon>
        <taxon>Heunggongvirae</taxon>
        <taxon>Uroviricota</taxon>
        <taxon>Caudoviricetes</taxon>
    </lineage>
</organism>
<reference evidence="1" key="1">
    <citation type="journal article" date="2021" name="Proc. Natl. Acad. Sci. U.S.A.">
        <title>A Catalog of Tens of Thousands of Viruses from Human Metagenomes Reveals Hidden Associations with Chronic Diseases.</title>
        <authorList>
            <person name="Tisza M.J."/>
            <person name="Buck C.B."/>
        </authorList>
    </citation>
    <scope>NUCLEOTIDE SEQUENCE</scope>
    <source>
        <strain evidence="1">CtnjE18</strain>
    </source>
</reference>
<accession>A0A8S5STV6</accession>
<sequence length="49" mass="5834">MILKHIFPSDRTMMRLDRNCRIANSKDFNIQHSKIIVQSLMFKLETSKP</sequence>
<evidence type="ECO:0000313" key="1">
    <source>
        <dbReference type="EMBL" id="DAF54374.1"/>
    </source>
</evidence>
<dbReference type="EMBL" id="BK032678">
    <property type="protein sequence ID" value="DAF54374.1"/>
    <property type="molecule type" value="Genomic_DNA"/>
</dbReference>
<protein>
    <submittedName>
        <fullName evidence="1">Uncharacterized protein</fullName>
    </submittedName>
</protein>
<name>A0A8S5STV6_9CAUD</name>